<comment type="caution">
    <text evidence="1">The sequence shown here is derived from an EMBL/GenBank/DDBJ whole genome shotgun (WGS) entry which is preliminary data.</text>
</comment>
<reference evidence="1" key="1">
    <citation type="submission" date="2023-07" db="EMBL/GenBank/DDBJ databases">
        <title>Black Yeasts Isolated from many extreme environments.</title>
        <authorList>
            <person name="Coleine C."/>
            <person name="Stajich J.E."/>
            <person name="Selbmann L."/>
        </authorList>
    </citation>
    <scope>NUCLEOTIDE SEQUENCE</scope>
    <source>
        <strain evidence="1">CCFEE 5714</strain>
    </source>
</reference>
<keyword evidence="2" id="KW-1185">Reference proteome</keyword>
<protein>
    <submittedName>
        <fullName evidence="1">Uncharacterized protein</fullName>
    </submittedName>
</protein>
<evidence type="ECO:0000313" key="1">
    <source>
        <dbReference type="EMBL" id="KAK3705919.1"/>
    </source>
</evidence>
<dbReference type="Proteomes" id="UP001281147">
    <property type="component" value="Unassembled WGS sequence"/>
</dbReference>
<organism evidence="1 2">
    <name type="scientific">Vermiconidia calcicola</name>
    <dbReference type="NCBI Taxonomy" id="1690605"/>
    <lineage>
        <taxon>Eukaryota</taxon>
        <taxon>Fungi</taxon>
        <taxon>Dikarya</taxon>
        <taxon>Ascomycota</taxon>
        <taxon>Pezizomycotina</taxon>
        <taxon>Dothideomycetes</taxon>
        <taxon>Dothideomycetidae</taxon>
        <taxon>Mycosphaerellales</taxon>
        <taxon>Extremaceae</taxon>
        <taxon>Vermiconidia</taxon>
    </lineage>
</organism>
<accession>A0ACC3MY54</accession>
<gene>
    <name evidence="1" type="ORF">LTR37_013072</name>
</gene>
<sequence>MPKPVHPAVVHFPLAFLILAFGLDIVHSLSPKLPQAFSSKLAPSTDLTRASYFLLSAGLLTGVPALVTGGREAVMLIAKQGMWESDSKGESVVRTKVKAMIAHAVVNDLVLGLTSLVWYKKRQNATNTLAGKMGVGSASTGAAAYQASTWMVFLEAFLFVGLIMGANIGGSLTYIFGIGFNAGGNSGKKKQ</sequence>
<name>A0ACC3MY54_9PEZI</name>
<dbReference type="EMBL" id="JAUTXU010000125">
    <property type="protein sequence ID" value="KAK3705919.1"/>
    <property type="molecule type" value="Genomic_DNA"/>
</dbReference>
<evidence type="ECO:0000313" key="2">
    <source>
        <dbReference type="Proteomes" id="UP001281147"/>
    </source>
</evidence>
<proteinExistence type="predicted"/>